<accession>A0A1M6C6D4</accession>
<keyword evidence="2" id="KW-1185">Reference proteome</keyword>
<name>A0A1M6C6D4_9BACT</name>
<dbReference type="AlphaFoldDB" id="A0A1M6C6D4"/>
<proteinExistence type="predicted"/>
<protein>
    <submittedName>
        <fullName evidence="1">Uncharacterized protein</fullName>
    </submittedName>
</protein>
<evidence type="ECO:0000313" key="2">
    <source>
        <dbReference type="Proteomes" id="UP000183994"/>
    </source>
</evidence>
<dbReference type="EMBL" id="FQZU01000001">
    <property type="protein sequence ID" value="SHI56566.1"/>
    <property type="molecule type" value="Genomic_DNA"/>
</dbReference>
<gene>
    <name evidence="1" type="ORF">SAMN02745216_00162</name>
</gene>
<sequence length="610" mass="69784">MYMGAKSHRNFWLQSVLQSHPTCYLSVQNVGWVEPVKPNKSRETVFMQIGESTMDIEKKQPLSLENTREQILEMPAQEALDAIISHPKAGALVKSFSAQDLYFLIHEIGLDDCLPVLSLASTRQWQYLMDVDIWKNDRVDQKALVSWMDKMLAADPERLVKWMATVEADLLEMWMYENVSVLFLEHDQDPSELPEGYFSLDGAIYIKIKDSELTEDKNLPDLDDMTREILKLMAEMDYTYFHKMMFELHGVIPSETEENLFRIRNVRLAERGFTPPHEAAAIYQKLDAETLAHRPKKILAAQDGPGYAQPFLSNHFAKGENRFSQSLAAVDDPNIARLIQSEFAALCNQVIAADKVKLHSREDLQKFVKKTSGYLNMGLEEIREKTGEAPAASIRNHPLTEIFQAGFGLALNLKFKAQKWRRDSWFQKNGLPLSFWGEERLGVLGGLLLDKPLVYDNYQSGALYRDFSSRKDVEDCEKILDGIIALDGLFARMNCLKSLPDSKKLNCENLLLTPWANDLLGKGSVVEPLSLEGLKAFFQELFDPAEHMVRDSMKHKFLEWLALQTKRSPEEIGRTWGHALTGLFDSLEEQYGRVRLEALDSRYIHSVWVV</sequence>
<dbReference type="Pfam" id="PF19676">
    <property type="entry name" value="DUF6178"/>
    <property type="match status" value="1"/>
</dbReference>
<reference evidence="2" key="1">
    <citation type="submission" date="2016-11" db="EMBL/GenBank/DDBJ databases">
        <authorList>
            <person name="Varghese N."/>
            <person name="Submissions S."/>
        </authorList>
    </citation>
    <scope>NUCLEOTIDE SEQUENCE [LARGE SCALE GENOMIC DNA]</scope>
    <source>
        <strain evidence="2">DSM 16219</strain>
    </source>
</reference>
<organism evidence="1 2">
    <name type="scientific">Desulfatibacillum alkenivorans DSM 16219</name>
    <dbReference type="NCBI Taxonomy" id="1121393"/>
    <lineage>
        <taxon>Bacteria</taxon>
        <taxon>Pseudomonadati</taxon>
        <taxon>Thermodesulfobacteriota</taxon>
        <taxon>Desulfobacteria</taxon>
        <taxon>Desulfobacterales</taxon>
        <taxon>Desulfatibacillaceae</taxon>
        <taxon>Desulfatibacillum</taxon>
    </lineage>
</organism>
<dbReference type="Proteomes" id="UP000183994">
    <property type="component" value="Unassembled WGS sequence"/>
</dbReference>
<dbReference type="STRING" id="1121393.SAMN02745216_00162"/>
<evidence type="ECO:0000313" key="1">
    <source>
        <dbReference type="EMBL" id="SHI56566.1"/>
    </source>
</evidence>
<dbReference type="InterPro" id="IPR045750">
    <property type="entry name" value="DUF6178"/>
</dbReference>